<dbReference type="RefSeq" id="WP_186441640.1">
    <property type="nucleotide sequence ID" value="NZ_LT828557.1"/>
</dbReference>
<dbReference type="Gene3D" id="3.10.20.30">
    <property type="match status" value="1"/>
</dbReference>
<dbReference type="Proteomes" id="UP000191931">
    <property type="component" value="Unassembled WGS sequence"/>
</dbReference>
<accession>A0A1W1HC75</accession>
<evidence type="ECO:0000313" key="2">
    <source>
        <dbReference type="Proteomes" id="UP000191931"/>
    </source>
</evidence>
<dbReference type="Pfam" id="PF02597">
    <property type="entry name" value="ThiS"/>
    <property type="match status" value="1"/>
</dbReference>
<dbReference type="CDD" id="cd17040">
    <property type="entry name" value="Ubl_MoaD_like"/>
    <property type="match status" value="1"/>
</dbReference>
<keyword evidence="2" id="KW-1185">Reference proteome</keyword>
<dbReference type="EMBL" id="FWEV01000123">
    <property type="protein sequence ID" value="SLM30043.1"/>
    <property type="molecule type" value="Genomic_DNA"/>
</dbReference>
<dbReference type="STRING" id="1246637.MTBBW1_2090007"/>
<evidence type="ECO:0000313" key="1">
    <source>
        <dbReference type="EMBL" id="SLM30043.1"/>
    </source>
</evidence>
<sequence>MIKIQLKMFATIAQYLPQYPDAFAVEEGTDIEMLISKLNIPISEVKLIFVNGRKASFDQLLKDGDRVGLFPPVGGG</sequence>
<gene>
    <name evidence="1" type="ORF">MTBBW1_2090007</name>
</gene>
<dbReference type="SUPFAM" id="SSF54285">
    <property type="entry name" value="MoaD/ThiS"/>
    <property type="match status" value="1"/>
</dbReference>
<proteinExistence type="predicted"/>
<organism evidence="1 2">
    <name type="scientific">Desulfamplus magnetovallimortis</name>
    <dbReference type="NCBI Taxonomy" id="1246637"/>
    <lineage>
        <taxon>Bacteria</taxon>
        <taxon>Pseudomonadati</taxon>
        <taxon>Thermodesulfobacteriota</taxon>
        <taxon>Desulfobacteria</taxon>
        <taxon>Desulfobacterales</taxon>
        <taxon>Desulfobacteraceae</taxon>
        <taxon>Desulfamplus</taxon>
    </lineage>
</organism>
<name>A0A1W1HC75_9BACT</name>
<dbReference type="InterPro" id="IPR003749">
    <property type="entry name" value="ThiS/MoaD-like"/>
</dbReference>
<dbReference type="InterPro" id="IPR016155">
    <property type="entry name" value="Mopterin_synth/thiamin_S_b"/>
</dbReference>
<protein>
    <submittedName>
        <fullName evidence="1">ThiamineS protein</fullName>
    </submittedName>
</protein>
<dbReference type="InterPro" id="IPR012675">
    <property type="entry name" value="Beta-grasp_dom_sf"/>
</dbReference>
<dbReference type="AlphaFoldDB" id="A0A1W1HC75"/>
<reference evidence="1 2" key="1">
    <citation type="submission" date="2017-03" db="EMBL/GenBank/DDBJ databases">
        <authorList>
            <person name="Afonso C.L."/>
            <person name="Miller P.J."/>
            <person name="Scott M.A."/>
            <person name="Spackman E."/>
            <person name="Goraichik I."/>
            <person name="Dimitrov K.M."/>
            <person name="Suarez D.L."/>
            <person name="Swayne D.E."/>
        </authorList>
    </citation>
    <scope>NUCLEOTIDE SEQUENCE [LARGE SCALE GENOMIC DNA]</scope>
    <source>
        <strain evidence="1">PRJEB14757</strain>
    </source>
</reference>